<dbReference type="InterPro" id="IPR035979">
    <property type="entry name" value="RBD_domain_sf"/>
</dbReference>
<dbReference type="Proteomes" id="UP000016646">
    <property type="component" value="Unassembled WGS sequence"/>
</dbReference>
<evidence type="ECO:0000256" key="1">
    <source>
        <dbReference type="SAM" id="MobiDB-lite"/>
    </source>
</evidence>
<comment type="caution">
    <text evidence="3">The sequence shown here is derived from an EMBL/GenBank/DDBJ whole genome shotgun (WGS) entry which is preliminary data.</text>
</comment>
<feature type="compositionally biased region" description="Basic and acidic residues" evidence="1">
    <location>
        <begin position="96"/>
        <end position="105"/>
    </location>
</feature>
<sequence length="266" mass="29927">MAFQREIEIDKERVVSFLKNALNKVMTEENPDLLNDLKKIFKRTIPFSKRMYVAAYLTKEMQGKFHGTSNTRRNGASLHGVRGTRNFKDAPYGRSSYDDRRENGESLADELRDEAHTPHPRVQIDESLAATIFISIGRNRRVYPRDLVGLLVSVAGLDRDRIGDIRVLANYSFVQLFKDDTEKAIAALNGYDYRGRKLAVSFSRQKDDTANGENAYSSDVPDTTQTTEDAKAYAAAEKAAQDKEPFASPAYKGENDETPPSGDYLV</sequence>
<protein>
    <submittedName>
        <fullName evidence="3">DbpA RNA binding domain protein</fullName>
    </submittedName>
</protein>
<evidence type="ECO:0000259" key="2">
    <source>
        <dbReference type="Pfam" id="PF03880"/>
    </source>
</evidence>
<feature type="domain" description="DEAD box helicase DbpA/CsdA RNA-binding" evidence="2">
    <location>
        <begin position="131"/>
        <end position="201"/>
    </location>
</feature>
<dbReference type="GO" id="GO:0003676">
    <property type="term" value="F:nucleic acid binding"/>
    <property type="evidence" value="ECO:0007669"/>
    <property type="project" value="InterPro"/>
</dbReference>
<dbReference type="EMBL" id="AVQI01000050">
    <property type="protein sequence ID" value="ERK02654.1"/>
    <property type="molecule type" value="Genomic_DNA"/>
</dbReference>
<dbReference type="InterPro" id="IPR005580">
    <property type="entry name" value="DbpA/CsdA_RNA-bd_dom"/>
</dbReference>
<dbReference type="STRING" id="1125725.HMPREF1325_2269"/>
<feature type="region of interest" description="Disordered" evidence="1">
    <location>
        <begin position="208"/>
        <end position="266"/>
    </location>
</feature>
<feature type="compositionally biased region" description="Polar residues" evidence="1">
    <location>
        <begin position="211"/>
        <end position="224"/>
    </location>
</feature>
<dbReference type="CDD" id="cd12252">
    <property type="entry name" value="RRM_DbpA"/>
    <property type="match status" value="1"/>
</dbReference>
<accession>U1FBH1</accession>
<name>U1FBH1_TRESO</name>
<evidence type="ECO:0000313" key="4">
    <source>
        <dbReference type="EMBL" id="ERK02654.1"/>
    </source>
</evidence>
<dbReference type="EMBL" id="AUZJ01000009">
    <property type="protein sequence ID" value="ERF61517.1"/>
    <property type="molecule type" value="Genomic_DNA"/>
</dbReference>
<dbReference type="OrthoDB" id="366519at2"/>
<dbReference type="InterPro" id="IPR012677">
    <property type="entry name" value="Nucleotide-bd_a/b_plait_sf"/>
</dbReference>
<dbReference type="Proteomes" id="UP000016412">
    <property type="component" value="Unassembled WGS sequence"/>
</dbReference>
<feature type="region of interest" description="Disordered" evidence="1">
    <location>
        <begin position="66"/>
        <end position="105"/>
    </location>
</feature>
<dbReference type="PATRIC" id="fig|1125725.3.peg.334"/>
<dbReference type="Pfam" id="PF03880">
    <property type="entry name" value="DbpA"/>
    <property type="match status" value="1"/>
</dbReference>
<proteinExistence type="predicted"/>
<evidence type="ECO:0000313" key="6">
    <source>
        <dbReference type="Proteomes" id="UP000016646"/>
    </source>
</evidence>
<gene>
    <name evidence="4" type="ORF">HMPREF0860_0021</name>
    <name evidence="3" type="ORF">HMPREF1325_2269</name>
</gene>
<keyword evidence="6" id="KW-1185">Reference proteome</keyword>
<evidence type="ECO:0000313" key="5">
    <source>
        <dbReference type="Proteomes" id="UP000016412"/>
    </source>
</evidence>
<organism evidence="3 5">
    <name type="scientific">Treponema socranskii subsp. socranskii VPI DR56BR1116 = ATCC 35536</name>
    <dbReference type="NCBI Taxonomy" id="1125725"/>
    <lineage>
        <taxon>Bacteria</taxon>
        <taxon>Pseudomonadati</taxon>
        <taxon>Spirochaetota</taxon>
        <taxon>Spirochaetia</taxon>
        <taxon>Spirochaetales</taxon>
        <taxon>Treponemataceae</taxon>
        <taxon>Treponema</taxon>
    </lineage>
</organism>
<dbReference type="RefSeq" id="WP_021329394.1">
    <property type="nucleotide sequence ID" value="NZ_AUZJ01000009.1"/>
</dbReference>
<dbReference type="AlphaFoldDB" id="U1FBH1"/>
<dbReference type="eggNOG" id="COG0724">
    <property type="taxonomic scope" value="Bacteria"/>
</dbReference>
<reference evidence="5 6" key="1">
    <citation type="submission" date="2013-08" db="EMBL/GenBank/DDBJ databases">
        <authorList>
            <person name="Durkin A.S."/>
            <person name="Haft D.R."/>
            <person name="McCorrison J."/>
            <person name="Torralba M."/>
            <person name="Gillis M."/>
            <person name="Haft D.H."/>
            <person name="Methe B."/>
            <person name="Sutton G."/>
            <person name="Nelson K.E."/>
        </authorList>
    </citation>
    <scope>NUCLEOTIDE SEQUENCE [LARGE SCALE GENOMIC DNA]</scope>
    <source>
        <strain evidence="4 6">ATCC 35536</strain>
        <strain evidence="3 5">VPI DR56BR1116</strain>
    </source>
</reference>
<dbReference type="SUPFAM" id="SSF54928">
    <property type="entry name" value="RNA-binding domain, RBD"/>
    <property type="match status" value="1"/>
</dbReference>
<dbReference type="Gene3D" id="3.30.70.330">
    <property type="match status" value="1"/>
</dbReference>
<evidence type="ECO:0000313" key="3">
    <source>
        <dbReference type="EMBL" id="ERF61517.1"/>
    </source>
</evidence>